<dbReference type="EMBL" id="ADMH02001970">
    <property type="protein sequence ID" value="ETN60130.1"/>
    <property type="molecule type" value="Genomic_DNA"/>
</dbReference>
<dbReference type="Proteomes" id="UP000000673">
    <property type="component" value="Unassembled WGS sequence"/>
</dbReference>
<evidence type="ECO:0000256" key="6">
    <source>
        <dbReference type="ARBA" id="ARBA00023273"/>
    </source>
</evidence>
<feature type="region of interest" description="Disordered" evidence="8">
    <location>
        <begin position="341"/>
        <end position="430"/>
    </location>
</feature>
<dbReference type="HOGENOM" id="CLU_034981_3_0_1"/>
<reference evidence="10" key="4">
    <citation type="submission" date="2015-06" db="UniProtKB">
        <authorList>
            <consortium name="EnsemblMetazoa"/>
        </authorList>
    </citation>
    <scope>IDENTIFICATION</scope>
</reference>
<protein>
    <recommendedName>
        <fullName evidence="12">Clusterin-associated protein 1</fullName>
    </recommendedName>
</protein>
<dbReference type="OrthoDB" id="438545at2759"/>
<dbReference type="VEuPathDB" id="VectorBase:ADAR2_009508"/>
<evidence type="ECO:0000313" key="10">
    <source>
        <dbReference type="EnsemblMetazoa" id="ADAC008259-PA"/>
    </source>
</evidence>
<reference evidence="9" key="3">
    <citation type="journal article" date="2013" name="Nucleic Acids Res.">
        <title>The genome of Anopheles darlingi, the main neotropical malaria vector.</title>
        <authorList>
            <person name="Marinotti O."/>
            <person name="Cerqueira G.C."/>
            <person name="de Almeida L.G."/>
            <person name="Ferro M.I."/>
            <person name="Loreto E.L."/>
            <person name="Zaha A."/>
            <person name="Teixeira S.M."/>
            <person name="Wespiser A.R."/>
            <person name="Almeida E Silva A."/>
            <person name="Schlindwein A.D."/>
            <person name="Pacheco A.C."/>
            <person name="Silva A.L."/>
            <person name="Graveley B.R."/>
            <person name="Walenz B.P."/>
            <person name="Lima Bde A."/>
            <person name="Ribeiro C.A."/>
            <person name="Nunes-Silva C.G."/>
            <person name="de Carvalho C.R."/>
            <person name="Soares C.M."/>
            <person name="de Menezes C.B."/>
            <person name="Matiolli C."/>
            <person name="Caffrey D."/>
            <person name="Araujo D.A."/>
            <person name="de Oliveira D.M."/>
            <person name="Golenbock D."/>
            <person name="Grisard E.C."/>
            <person name="Fantinatti-Garboggini F."/>
            <person name="de Carvalho F.M."/>
            <person name="Barcellos F.G."/>
            <person name="Prosdocimi F."/>
            <person name="May G."/>
            <person name="Azevedo Junior G.M."/>
            <person name="Guimaraes G.M."/>
            <person name="Goldman G.H."/>
            <person name="Padilha I.Q."/>
            <person name="Batista Jda S."/>
            <person name="Ferro J.A."/>
            <person name="Ribeiro J.M."/>
            <person name="Fietto J.L."/>
            <person name="Dabbas K.M."/>
            <person name="Cerdeira L."/>
            <person name="Agnez-Lima L.F."/>
            <person name="Brocchi M."/>
            <person name="de Carvalho M.O."/>
            <person name="Teixeira Mde M."/>
            <person name="Diniz Maia Mde M."/>
            <person name="Goldman M.H."/>
            <person name="Cruz Schneider M.P."/>
            <person name="Felipe M.S."/>
            <person name="Hungria M."/>
            <person name="Nicolas M.F."/>
            <person name="Pereira M."/>
            <person name="Montes M.A."/>
            <person name="Cantao M.E."/>
            <person name="Vincentz M."/>
            <person name="Rafael M.S."/>
            <person name="Silverman N."/>
            <person name="Stoco P.H."/>
            <person name="Souza R.C."/>
            <person name="Vicentini R."/>
            <person name="Gazzinelli R.T."/>
            <person name="Neves Rde O."/>
            <person name="Silva R."/>
            <person name="Astolfi-Filho S."/>
            <person name="Maciel T.E."/>
            <person name="Urmenyi T.P."/>
            <person name="Tadei W.P."/>
            <person name="Camargo E.P."/>
            <person name="de Vasconcelos A.T."/>
        </authorList>
    </citation>
    <scope>NUCLEOTIDE SEQUENCE</scope>
</reference>
<keyword evidence="3" id="KW-0970">Cilium biogenesis/degradation</keyword>
<evidence type="ECO:0000256" key="8">
    <source>
        <dbReference type="SAM" id="MobiDB-lite"/>
    </source>
</evidence>
<organism evidence="9">
    <name type="scientific">Anopheles darlingi</name>
    <name type="common">Mosquito</name>
    <dbReference type="NCBI Taxonomy" id="43151"/>
    <lineage>
        <taxon>Eukaryota</taxon>
        <taxon>Metazoa</taxon>
        <taxon>Ecdysozoa</taxon>
        <taxon>Arthropoda</taxon>
        <taxon>Hexapoda</taxon>
        <taxon>Insecta</taxon>
        <taxon>Pterygota</taxon>
        <taxon>Neoptera</taxon>
        <taxon>Endopterygota</taxon>
        <taxon>Diptera</taxon>
        <taxon>Nematocera</taxon>
        <taxon>Culicoidea</taxon>
        <taxon>Culicidae</taxon>
        <taxon>Anophelinae</taxon>
        <taxon>Anopheles</taxon>
    </lineage>
</organism>
<feature type="compositionally biased region" description="Basic and acidic residues" evidence="8">
    <location>
        <begin position="421"/>
        <end position="430"/>
    </location>
</feature>
<dbReference type="OMA" id="EQYIVRI"/>
<name>W5JBA3_ANODA</name>
<comment type="subcellular location">
    <subcellularLocation>
        <location evidence="1">Cell projection</location>
        <location evidence="1">Cilium</location>
    </subcellularLocation>
</comment>
<evidence type="ECO:0008006" key="12">
    <source>
        <dbReference type="Google" id="ProtNLM"/>
    </source>
</evidence>
<dbReference type="VEuPathDB" id="VectorBase:ADAC008259"/>
<evidence type="ECO:0000256" key="3">
    <source>
        <dbReference type="ARBA" id="ARBA00022794"/>
    </source>
</evidence>
<dbReference type="EnsemblMetazoa" id="ADAC008259-RA">
    <property type="protein sequence ID" value="ADAC008259-PA"/>
    <property type="gene ID" value="ADAC008259"/>
</dbReference>
<dbReference type="GO" id="GO:0060271">
    <property type="term" value="P:cilium assembly"/>
    <property type="evidence" value="ECO:0007669"/>
    <property type="project" value="TreeGrafter"/>
</dbReference>
<sequence>MAFKDVRDLAEQLKLLGYPNHIPLSVLTTPYGGPESFKAYSDILQWLINRLEPNLVLAGGTRSEQERVLFVRSATEFLVTKSSIKMNPRRLYASSMAAAQELLKVTSLLIASPKITRHEEESIKSHLEIDFSDKMNDLKMVRGLSSELTNKGAVLYDLLKKELVNREIRNAQSTRPIELATAEKVIKGAISTVQSKLSGSTTALESLRNENTNLESKMRRKASELERSRQRLQALQKVRPAYLEEFEKLEQELKGLYEQYIVRIKCVDTLRAQIISKNRTPTPTSPIARISDSSMAILPEGLVESDDNEEEEDDFDERDDVKLKTDRRVLRSELLNRDRGSTRFRTRVSGDSPGDKDRGKMIGSIEDELGPLDSSMSSGESESDLEMGENGLLDGSLRTDDDEDESLAKMPRESSTINRGVKQDLSDEDF</sequence>
<evidence type="ECO:0000256" key="1">
    <source>
        <dbReference type="ARBA" id="ARBA00004138"/>
    </source>
</evidence>
<dbReference type="eggNOG" id="KOG3647">
    <property type="taxonomic scope" value="Eukaryota"/>
</dbReference>
<evidence type="ECO:0000256" key="5">
    <source>
        <dbReference type="ARBA" id="ARBA00023069"/>
    </source>
</evidence>
<dbReference type="PANTHER" id="PTHR21547">
    <property type="entry name" value="CLUSTERIN ASSOCIATED PROTEIN 1"/>
    <property type="match status" value="1"/>
</dbReference>
<evidence type="ECO:0000313" key="9">
    <source>
        <dbReference type="EMBL" id="ETN60130.1"/>
    </source>
</evidence>
<comment type="similarity">
    <text evidence="2">Belongs to the CLUAP1 family.</text>
</comment>
<dbReference type="GO" id="GO:0030992">
    <property type="term" value="C:intraciliary transport particle B"/>
    <property type="evidence" value="ECO:0007669"/>
    <property type="project" value="TreeGrafter"/>
</dbReference>
<dbReference type="GO" id="GO:0005929">
    <property type="term" value="C:cilium"/>
    <property type="evidence" value="ECO:0007669"/>
    <property type="project" value="UniProtKB-SubCell"/>
</dbReference>
<evidence type="ECO:0000256" key="2">
    <source>
        <dbReference type="ARBA" id="ARBA00008340"/>
    </source>
</evidence>
<dbReference type="PANTHER" id="PTHR21547:SF0">
    <property type="entry name" value="CLUSTERIN-ASSOCIATED PROTEIN 1"/>
    <property type="match status" value="1"/>
</dbReference>
<accession>W5JBA3</accession>
<reference evidence="9" key="2">
    <citation type="submission" date="2010-05" db="EMBL/GenBank/DDBJ databases">
        <authorList>
            <person name="Almeida L.G."/>
            <person name="Nicolas M.F."/>
            <person name="Souza R.C."/>
            <person name="Vasconcelos A.T.R."/>
        </authorList>
    </citation>
    <scope>NUCLEOTIDE SEQUENCE</scope>
</reference>
<feature type="coiled-coil region" evidence="7">
    <location>
        <begin position="197"/>
        <end position="259"/>
    </location>
</feature>
<proteinExistence type="inferred from homology"/>
<dbReference type="InterPro" id="IPR019366">
    <property type="entry name" value="Clusterin-associated_protein-1"/>
</dbReference>
<gene>
    <name evidence="9" type="ORF">AND_008259</name>
</gene>
<reference evidence="9 11" key="1">
    <citation type="journal article" date="2010" name="BMC Genomics">
        <title>Combination of measures distinguishes pre-miRNAs from other stem-loops in the genome of the newly sequenced Anopheles darlingi.</title>
        <authorList>
            <person name="Mendes N.D."/>
            <person name="Freitas A.T."/>
            <person name="Vasconcelos A.T."/>
            <person name="Sagot M.F."/>
        </authorList>
    </citation>
    <scope>NUCLEOTIDE SEQUENCE</scope>
</reference>
<evidence type="ECO:0000256" key="7">
    <source>
        <dbReference type="SAM" id="Coils"/>
    </source>
</evidence>
<keyword evidence="5" id="KW-0969">Cilium</keyword>
<keyword evidence="11" id="KW-1185">Reference proteome</keyword>
<evidence type="ECO:0000313" key="11">
    <source>
        <dbReference type="Proteomes" id="UP000000673"/>
    </source>
</evidence>
<keyword evidence="6" id="KW-0966">Cell projection</keyword>
<dbReference type="FunCoup" id="W5JBA3">
    <property type="interactions" value="146"/>
</dbReference>
<keyword evidence="4 7" id="KW-0175">Coiled coil</keyword>
<dbReference type="STRING" id="43151.W5JBA3"/>
<dbReference type="AlphaFoldDB" id="W5JBA3"/>
<evidence type="ECO:0000256" key="4">
    <source>
        <dbReference type="ARBA" id="ARBA00023054"/>
    </source>
</evidence>
<dbReference type="GO" id="GO:0005815">
    <property type="term" value="C:microtubule organizing center"/>
    <property type="evidence" value="ECO:0007669"/>
    <property type="project" value="TreeGrafter"/>
</dbReference>
<dbReference type="Pfam" id="PF10234">
    <property type="entry name" value="Cluap1"/>
    <property type="match status" value="1"/>
</dbReference>